<comment type="pathway">
    <text evidence="2">Secondary metabolite biosynthesis.</text>
</comment>
<evidence type="ECO:0000256" key="8">
    <source>
        <dbReference type="ARBA" id="ARBA00023033"/>
    </source>
</evidence>
<proteinExistence type="inferred from homology"/>
<evidence type="ECO:0000256" key="7">
    <source>
        <dbReference type="ARBA" id="ARBA00023004"/>
    </source>
</evidence>
<keyword evidence="5" id="KW-0479">Metal-binding</keyword>
<dbReference type="InterPro" id="IPR050121">
    <property type="entry name" value="Cytochrome_P450_monoxygenase"/>
</dbReference>
<dbReference type="GO" id="GO:0005506">
    <property type="term" value="F:iron ion binding"/>
    <property type="evidence" value="ECO:0007669"/>
    <property type="project" value="InterPro"/>
</dbReference>
<evidence type="ECO:0000313" key="9">
    <source>
        <dbReference type="EMBL" id="KAK7678032.1"/>
    </source>
</evidence>
<keyword evidence="10" id="KW-1185">Reference proteome</keyword>
<dbReference type="Gene3D" id="1.10.630.10">
    <property type="entry name" value="Cytochrome P450"/>
    <property type="match status" value="1"/>
</dbReference>
<dbReference type="GO" id="GO:0020037">
    <property type="term" value="F:heme binding"/>
    <property type="evidence" value="ECO:0007669"/>
    <property type="project" value="InterPro"/>
</dbReference>
<name>A0AAW0FFL7_9APHY</name>
<evidence type="ECO:0000256" key="2">
    <source>
        <dbReference type="ARBA" id="ARBA00005179"/>
    </source>
</evidence>
<sequence length="352" mass="39923">MGYLTPSLFAPLIGATFALVVLHKLAKFFIKTYKSPLRDLPGPPSPSWIWGQFRVMVNSQPGDLHDEWVAKYGKNIRYTEILSTNRLYTMDTRAVNHILTHSTEFQKPKVARQSLINFVGEGLLVAEDEDHRRQRRVLNPAFGPVQIRELTPVFLSKAAQLRDLWVSELGESDQPKRIDVLGWMSRATLDIIGLAGFDYDFKNLETGTMNELSEAFKVIFGGSNASRVWAFIRLRYPILKLFPSTQTQRMSEAKAAMTRIGMQMIEERKKAIQSEKTGEKNEFGRKDLEGRDLLSLLLKANLATDIPASQKLGDEEVLAQIPTYVYTDIVFFSLTFRLIVSSLPAMKQPLPL</sequence>
<dbReference type="EMBL" id="JASBNA010000078">
    <property type="protein sequence ID" value="KAK7678032.1"/>
    <property type="molecule type" value="Genomic_DNA"/>
</dbReference>
<reference evidence="9 10" key="1">
    <citation type="submission" date="2022-09" db="EMBL/GenBank/DDBJ databases">
        <authorList>
            <person name="Palmer J.M."/>
        </authorList>
    </citation>
    <scope>NUCLEOTIDE SEQUENCE [LARGE SCALE GENOMIC DNA]</scope>
    <source>
        <strain evidence="9 10">DSM 7382</strain>
    </source>
</reference>
<evidence type="ECO:0000256" key="5">
    <source>
        <dbReference type="ARBA" id="ARBA00022723"/>
    </source>
</evidence>
<dbReference type="GO" id="GO:0016705">
    <property type="term" value="F:oxidoreductase activity, acting on paired donors, with incorporation or reduction of molecular oxygen"/>
    <property type="evidence" value="ECO:0007669"/>
    <property type="project" value="InterPro"/>
</dbReference>
<dbReference type="AlphaFoldDB" id="A0AAW0FFL7"/>
<accession>A0AAW0FFL7</accession>
<dbReference type="Pfam" id="PF00067">
    <property type="entry name" value="p450"/>
    <property type="match status" value="1"/>
</dbReference>
<protein>
    <recommendedName>
        <fullName evidence="11">Cytochrome P450</fullName>
    </recommendedName>
</protein>
<evidence type="ECO:0008006" key="11">
    <source>
        <dbReference type="Google" id="ProtNLM"/>
    </source>
</evidence>
<keyword evidence="8" id="KW-0503">Monooxygenase</keyword>
<dbReference type="InterPro" id="IPR001128">
    <property type="entry name" value="Cyt_P450"/>
</dbReference>
<organism evidence="9 10">
    <name type="scientific">Cerrena zonata</name>
    <dbReference type="NCBI Taxonomy" id="2478898"/>
    <lineage>
        <taxon>Eukaryota</taxon>
        <taxon>Fungi</taxon>
        <taxon>Dikarya</taxon>
        <taxon>Basidiomycota</taxon>
        <taxon>Agaricomycotina</taxon>
        <taxon>Agaricomycetes</taxon>
        <taxon>Polyporales</taxon>
        <taxon>Cerrenaceae</taxon>
        <taxon>Cerrena</taxon>
    </lineage>
</organism>
<dbReference type="PANTHER" id="PTHR24305:SF166">
    <property type="entry name" value="CYTOCHROME P450 12A4, MITOCHONDRIAL-RELATED"/>
    <property type="match status" value="1"/>
</dbReference>
<dbReference type="GO" id="GO:0004497">
    <property type="term" value="F:monooxygenase activity"/>
    <property type="evidence" value="ECO:0007669"/>
    <property type="project" value="UniProtKB-KW"/>
</dbReference>
<keyword evidence="4" id="KW-0349">Heme</keyword>
<dbReference type="SUPFAM" id="SSF48264">
    <property type="entry name" value="Cytochrome P450"/>
    <property type="match status" value="1"/>
</dbReference>
<comment type="cofactor">
    <cofactor evidence="1">
        <name>heme</name>
        <dbReference type="ChEBI" id="CHEBI:30413"/>
    </cofactor>
</comment>
<keyword evidence="7" id="KW-0408">Iron</keyword>
<evidence type="ECO:0000256" key="1">
    <source>
        <dbReference type="ARBA" id="ARBA00001971"/>
    </source>
</evidence>
<dbReference type="InterPro" id="IPR036396">
    <property type="entry name" value="Cyt_P450_sf"/>
</dbReference>
<evidence type="ECO:0000256" key="4">
    <source>
        <dbReference type="ARBA" id="ARBA00022617"/>
    </source>
</evidence>
<evidence type="ECO:0000256" key="3">
    <source>
        <dbReference type="ARBA" id="ARBA00010617"/>
    </source>
</evidence>
<evidence type="ECO:0000256" key="6">
    <source>
        <dbReference type="ARBA" id="ARBA00023002"/>
    </source>
</evidence>
<gene>
    <name evidence="9" type="ORF">QCA50_018973</name>
</gene>
<dbReference type="Proteomes" id="UP001385951">
    <property type="component" value="Unassembled WGS sequence"/>
</dbReference>
<keyword evidence="6" id="KW-0560">Oxidoreductase</keyword>
<evidence type="ECO:0000313" key="10">
    <source>
        <dbReference type="Proteomes" id="UP001385951"/>
    </source>
</evidence>
<dbReference type="PANTHER" id="PTHR24305">
    <property type="entry name" value="CYTOCHROME P450"/>
    <property type="match status" value="1"/>
</dbReference>
<comment type="caution">
    <text evidence="9">The sequence shown here is derived from an EMBL/GenBank/DDBJ whole genome shotgun (WGS) entry which is preliminary data.</text>
</comment>
<comment type="similarity">
    <text evidence="3">Belongs to the cytochrome P450 family.</text>
</comment>